<comment type="caution">
    <text evidence="1">The sequence shown here is derived from an EMBL/GenBank/DDBJ whole genome shotgun (WGS) entry which is preliminary data.</text>
</comment>
<dbReference type="EMBL" id="LJXT01000047">
    <property type="protein sequence ID" value="KPQ15786.1"/>
    <property type="molecule type" value="Genomic_DNA"/>
</dbReference>
<protein>
    <recommendedName>
        <fullName evidence="3">Lipoprotein</fullName>
    </recommendedName>
</protein>
<dbReference type="PATRIC" id="fig|1305737.6.peg.2380"/>
<accession>A0A0N8KG29</accession>
<evidence type="ECO:0000313" key="1">
    <source>
        <dbReference type="EMBL" id="KPQ15786.1"/>
    </source>
</evidence>
<organism evidence="1 2">
    <name type="scientific">Algoriphagus marincola HL-49</name>
    <dbReference type="NCBI Taxonomy" id="1305737"/>
    <lineage>
        <taxon>Bacteria</taxon>
        <taxon>Pseudomonadati</taxon>
        <taxon>Bacteroidota</taxon>
        <taxon>Cytophagia</taxon>
        <taxon>Cytophagales</taxon>
        <taxon>Cyclobacteriaceae</taxon>
        <taxon>Algoriphagus</taxon>
    </lineage>
</organism>
<dbReference type="Pfam" id="PF13970">
    <property type="entry name" value="DUF4221"/>
    <property type="match status" value="1"/>
</dbReference>
<sequence>MKNRIIFLLFVVGTLSSCKEQSPYTESKDSVKIDTLIFRSNYEIINLGEEGEFLVSSDMSEDASTYYIFNLEKRFLYTLDLKTKELLSKLEMPSEGPNGIGDWLIDFQKINDSSFIVQGDNVFYLFDKTGKRMNKTRVDHLFYFYPELTRKFSNVGFLYKDEQFHFTTGEVGTIESEIVSYNPKNDSLVFREIPSIDLIKNWSMISTVKSFTFYSTPAFVINDYPNGFIVVNRGLPDMTAYLNNGDIVNTKPNSSKFFDDLVPVEEIFRAQNETAEKEFKKELEKQMNFLRPVVDAQNQKLYRLGYRLALDGNSYDNYLFEYDLNLTLTRETQLEGIKLKPKKMFLRDSTFYLTASFEDEPGFLIFRDPF</sequence>
<reference evidence="1 2" key="1">
    <citation type="submission" date="2015-09" db="EMBL/GenBank/DDBJ databases">
        <title>Identification and resolution of microdiversity through metagenomic sequencing of parallel consortia.</title>
        <authorList>
            <person name="Nelson W.C."/>
            <person name="Romine M.F."/>
            <person name="Lindemann S.R."/>
        </authorList>
    </citation>
    <scope>NUCLEOTIDE SEQUENCE [LARGE SCALE GENOMIC DNA]</scope>
    <source>
        <strain evidence="1">HL-49</strain>
    </source>
</reference>
<dbReference type="AlphaFoldDB" id="A0A0N8KG29"/>
<dbReference type="OrthoDB" id="819481at2"/>
<evidence type="ECO:0000313" key="2">
    <source>
        <dbReference type="Proteomes" id="UP000050421"/>
    </source>
</evidence>
<evidence type="ECO:0008006" key="3">
    <source>
        <dbReference type="Google" id="ProtNLM"/>
    </source>
</evidence>
<dbReference type="InterPro" id="IPR025316">
    <property type="entry name" value="DUF4221"/>
</dbReference>
<name>A0A0N8KG29_9BACT</name>
<gene>
    <name evidence="1" type="ORF">HLUCCX10_08760</name>
</gene>
<dbReference type="Proteomes" id="UP000050421">
    <property type="component" value="Unassembled WGS sequence"/>
</dbReference>
<proteinExistence type="predicted"/>
<dbReference type="PROSITE" id="PS51257">
    <property type="entry name" value="PROKAR_LIPOPROTEIN"/>
    <property type="match status" value="1"/>
</dbReference>